<organism evidence="3 4">
    <name type="scientific">Hafnia psychrotolerans</name>
    <dbReference type="NCBI Taxonomy" id="1477018"/>
    <lineage>
        <taxon>Bacteria</taxon>
        <taxon>Pseudomonadati</taxon>
        <taxon>Pseudomonadota</taxon>
        <taxon>Gammaproteobacteria</taxon>
        <taxon>Enterobacterales</taxon>
        <taxon>Hafniaceae</taxon>
        <taxon>Hafnia</taxon>
    </lineage>
</organism>
<name>A0ABQ1H2J9_9GAMM</name>
<protein>
    <submittedName>
        <fullName evidence="3">Transcriptional regulator</fullName>
    </submittedName>
</protein>
<comment type="caution">
    <text evidence="3">The sequence shown here is derived from an EMBL/GenBank/DDBJ whole genome shotgun (WGS) entry which is preliminary data.</text>
</comment>
<dbReference type="SUPFAM" id="SSF46894">
    <property type="entry name" value="C-terminal effector domain of the bipartite response regulators"/>
    <property type="match status" value="1"/>
</dbReference>
<dbReference type="EMBL" id="BMFZ01000009">
    <property type="protein sequence ID" value="GGA55265.1"/>
    <property type="molecule type" value="Genomic_DNA"/>
</dbReference>
<accession>A0ABQ1H2J9</accession>
<evidence type="ECO:0000313" key="3">
    <source>
        <dbReference type="EMBL" id="GGA55265.1"/>
    </source>
</evidence>
<dbReference type="InterPro" id="IPR016032">
    <property type="entry name" value="Sig_transdc_resp-reg_C-effctor"/>
</dbReference>
<feature type="domain" description="HTH luxR-type" evidence="2">
    <location>
        <begin position="148"/>
        <end position="212"/>
    </location>
</feature>
<dbReference type="PROSITE" id="PS50043">
    <property type="entry name" value="HTH_LUXR_2"/>
    <property type="match status" value="1"/>
</dbReference>
<dbReference type="InterPro" id="IPR000792">
    <property type="entry name" value="Tscrpt_reg_LuxR_C"/>
</dbReference>
<dbReference type="InterPro" id="IPR036388">
    <property type="entry name" value="WH-like_DNA-bd_sf"/>
</dbReference>
<dbReference type="Pfam" id="PF00196">
    <property type="entry name" value="GerE"/>
    <property type="match status" value="1"/>
</dbReference>
<gene>
    <name evidence="3" type="ORF">GCM10011328_33460</name>
</gene>
<dbReference type="Proteomes" id="UP000627464">
    <property type="component" value="Unassembled WGS sequence"/>
</dbReference>
<dbReference type="Gene3D" id="1.10.10.10">
    <property type="entry name" value="Winged helix-like DNA-binding domain superfamily/Winged helix DNA-binding domain"/>
    <property type="match status" value="1"/>
</dbReference>
<dbReference type="RefSeq" id="WP_188474674.1">
    <property type="nucleotide sequence ID" value="NZ_BMFZ01000009.1"/>
</dbReference>
<evidence type="ECO:0000256" key="1">
    <source>
        <dbReference type="ARBA" id="ARBA00023125"/>
    </source>
</evidence>
<keyword evidence="1" id="KW-0238">DNA-binding</keyword>
<reference evidence="4" key="1">
    <citation type="journal article" date="2019" name="Int. J. Syst. Evol. Microbiol.">
        <title>The Global Catalogue of Microorganisms (GCM) 10K type strain sequencing project: providing services to taxonomists for standard genome sequencing and annotation.</title>
        <authorList>
            <consortium name="The Broad Institute Genomics Platform"/>
            <consortium name="The Broad Institute Genome Sequencing Center for Infectious Disease"/>
            <person name="Wu L."/>
            <person name="Ma J."/>
        </authorList>
    </citation>
    <scope>NUCLEOTIDE SEQUENCE [LARGE SCALE GENOMIC DNA]</scope>
    <source>
        <strain evidence="4">CGMCC 1.12806</strain>
    </source>
</reference>
<proteinExistence type="predicted"/>
<keyword evidence="4" id="KW-1185">Reference proteome</keyword>
<dbReference type="Gene3D" id="3.40.50.2300">
    <property type="match status" value="1"/>
</dbReference>
<evidence type="ECO:0000259" key="2">
    <source>
        <dbReference type="PROSITE" id="PS50043"/>
    </source>
</evidence>
<sequence length="212" mass="24437">MKNCIENNKSGRSKKTNVLIIEKCRYTRRGIASLISETKPDIGFITAVADFSAASEIINESHMDAIFAHVSQGNIFSFYFDSLNFTRSIKEKYSETKILVYTEKITPLFQIHYAADEFISTNESLKAWRKKMEILFYMPHLNWDKLNHVQGSFRITKEEWYVLMSIKDGLELKDISNAMQVSYKTVSALKIKALRKLGLKNKNELLMFIAGV</sequence>
<dbReference type="SMART" id="SM00421">
    <property type="entry name" value="HTH_LUXR"/>
    <property type="match status" value="1"/>
</dbReference>
<evidence type="ECO:0000313" key="4">
    <source>
        <dbReference type="Proteomes" id="UP000627464"/>
    </source>
</evidence>